<dbReference type="Pfam" id="PF00805">
    <property type="entry name" value="Pentapeptide"/>
    <property type="match status" value="4"/>
</dbReference>
<evidence type="ECO:0000256" key="2">
    <source>
        <dbReference type="SAM" id="Phobius"/>
    </source>
</evidence>
<evidence type="ECO:0000313" key="4">
    <source>
        <dbReference type="Proteomes" id="UP000003477"/>
    </source>
</evidence>
<dbReference type="Gene3D" id="2.160.20.80">
    <property type="entry name" value="E3 ubiquitin-protein ligase SopA"/>
    <property type="match status" value="3"/>
</dbReference>
<dbReference type="InterPro" id="IPR051082">
    <property type="entry name" value="Pentapeptide-BTB/POZ_domain"/>
</dbReference>
<dbReference type="SUPFAM" id="SSF141571">
    <property type="entry name" value="Pentapeptide repeat-like"/>
    <property type="match status" value="1"/>
</dbReference>
<dbReference type="GeneID" id="88768477"/>
<keyword evidence="2" id="KW-1133">Transmembrane helix</keyword>
<sequence length="648" mass="70925">MKAADVIKAYKNGERNFQRLNLRGANFKEQDLSGADFSYCQLQSANFSQANLTNTKFIGVKAGLQKRWLILFLLVVLVLIIISSLFSALLGSIVSLIFESNLENKVSGWTGLITIIIFFIISFRKNLGGGVIFLAVAFAVAGAVAGAVAFAFAVAGAGAGAVAFAFAVAGAGAVAFAFAGAVALTLFACYLGYRTLKDEMRDPWLRKIVIAFAAMGGTSFYKATVTDADFTGATLKNVNFNRAILTRTCFKDTVKLNLARPGNTLLEKPIVRDLLINPSSGEEKDLSKANLRGAYLKEANLQRANLKNADISGATFEYANLSSANLTEVNAVYTNFNSAYLTGACLENWNIDTTTKLDNVDCQYVYLLNNEKERQPSSGDFKTGEFTKLFEEVFDTVNLIFENGIDWKAFIETMKTVQVENEDTPLEVSSIENKGDGVFVVKVKVPPDADKEKIHQEFEENYQLKLQAVEAKYKALLDAKENEISSYHRENANMMEITKILASRPINIETKAMNNSPDNSTNITTGDINNTGNLNIGKIIKDVNNTIDNISESDNNENEQLKTSLKELMQAIETENELDDEEKAGAANNVKTIAKASQKPEDEGLQKKATRAVKLLETLAKGLKPANKLYTACQSILPQIVTFLGITL</sequence>
<organism evidence="3 4">
    <name type="scientific">Crocosphaera watsonii WH 0003</name>
    <dbReference type="NCBI Taxonomy" id="423471"/>
    <lineage>
        <taxon>Bacteria</taxon>
        <taxon>Bacillati</taxon>
        <taxon>Cyanobacteriota</taxon>
        <taxon>Cyanophyceae</taxon>
        <taxon>Oscillatoriophycideae</taxon>
        <taxon>Chroococcales</taxon>
        <taxon>Aphanothecaceae</taxon>
        <taxon>Crocosphaera</taxon>
    </lineage>
</organism>
<feature type="coiled-coil region" evidence="1">
    <location>
        <begin position="459"/>
        <end position="497"/>
    </location>
</feature>
<feature type="coiled-coil region" evidence="1">
    <location>
        <begin position="551"/>
        <end position="578"/>
    </location>
</feature>
<keyword evidence="1" id="KW-0175">Coiled coil</keyword>
<dbReference type="Proteomes" id="UP000003477">
    <property type="component" value="Unassembled WGS sequence"/>
</dbReference>
<dbReference type="RefSeq" id="WP_007312922.1">
    <property type="nucleotide sequence ID" value="NZ_AESD01000779.1"/>
</dbReference>
<protein>
    <submittedName>
        <fullName evidence="3">Pentapeptide repeat</fullName>
    </submittedName>
</protein>
<name>G5JCI7_CROWT</name>
<proteinExistence type="predicted"/>
<feature type="transmembrane region" description="Helical" evidence="2">
    <location>
        <begin position="130"/>
        <end position="155"/>
    </location>
</feature>
<gene>
    <name evidence="3" type="ORF">CWATWH0003_5144</name>
</gene>
<reference evidence="3 4" key="1">
    <citation type="journal article" date="2011" name="Front. Microbiol.">
        <title>Two Strains of Crocosphaera watsonii with Highly Conserved Genomes are Distinguished by Strain-Specific Features.</title>
        <authorList>
            <person name="Bench S.R."/>
            <person name="Ilikchyan I.N."/>
            <person name="Tripp H.J."/>
            <person name="Zehr J.P."/>
        </authorList>
    </citation>
    <scope>NUCLEOTIDE SEQUENCE [LARGE SCALE GENOMIC DNA]</scope>
    <source>
        <strain evidence="3 4">WH 0003</strain>
    </source>
</reference>
<dbReference type="InterPro" id="IPR001646">
    <property type="entry name" value="5peptide_repeat"/>
</dbReference>
<dbReference type="PANTHER" id="PTHR14136">
    <property type="entry name" value="BTB_POZ DOMAIN-CONTAINING PROTEIN KCTD9"/>
    <property type="match status" value="1"/>
</dbReference>
<accession>G5JCI7</accession>
<keyword evidence="2" id="KW-0812">Transmembrane</keyword>
<feature type="transmembrane region" description="Helical" evidence="2">
    <location>
        <begin position="161"/>
        <end position="192"/>
    </location>
</feature>
<dbReference type="EMBL" id="AESD01000779">
    <property type="protein sequence ID" value="EHJ10099.1"/>
    <property type="molecule type" value="Genomic_DNA"/>
</dbReference>
<dbReference type="PANTHER" id="PTHR14136:SF17">
    <property type="entry name" value="BTB_POZ DOMAIN-CONTAINING PROTEIN KCTD9"/>
    <property type="match status" value="1"/>
</dbReference>
<feature type="transmembrane region" description="Helical" evidence="2">
    <location>
        <begin position="204"/>
        <end position="221"/>
    </location>
</feature>
<dbReference type="PATRIC" id="fig|423471.3.peg.4809"/>
<comment type="caution">
    <text evidence="3">The sequence shown here is derived from an EMBL/GenBank/DDBJ whole genome shotgun (WGS) entry which is preliminary data.</text>
</comment>
<keyword evidence="2" id="KW-0472">Membrane</keyword>
<dbReference type="AlphaFoldDB" id="G5JCI7"/>
<evidence type="ECO:0000256" key="1">
    <source>
        <dbReference type="SAM" id="Coils"/>
    </source>
</evidence>
<feature type="transmembrane region" description="Helical" evidence="2">
    <location>
        <begin position="106"/>
        <end position="123"/>
    </location>
</feature>
<evidence type="ECO:0000313" key="3">
    <source>
        <dbReference type="EMBL" id="EHJ10099.1"/>
    </source>
</evidence>
<feature type="transmembrane region" description="Helical" evidence="2">
    <location>
        <begin position="68"/>
        <end position="94"/>
    </location>
</feature>